<dbReference type="EMBL" id="CP036262">
    <property type="protein sequence ID" value="QDS94020.1"/>
    <property type="molecule type" value="Genomic_DNA"/>
</dbReference>
<evidence type="ECO:0000313" key="2">
    <source>
        <dbReference type="Proteomes" id="UP000320672"/>
    </source>
</evidence>
<accession>A0A517MGK7</accession>
<reference evidence="1 2" key="1">
    <citation type="submission" date="2019-02" db="EMBL/GenBank/DDBJ databases">
        <title>Deep-cultivation of Planctomycetes and their phenomic and genomic characterization uncovers novel biology.</title>
        <authorList>
            <person name="Wiegand S."/>
            <person name="Jogler M."/>
            <person name="Boedeker C."/>
            <person name="Pinto D."/>
            <person name="Vollmers J."/>
            <person name="Rivas-Marin E."/>
            <person name="Kohn T."/>
            <person name="Peeters S.H."/>
            <person name="Heuer A."/>
            <person name="Rast P."/>
            <person name="Oberbeckmann S."/>
            <person name="Bunk B."/>
            <person name="Jeske O."/>
            <person name="Meyerdierks A."/>
            <person name="Storesund J.E."/>
            <person name="Kallscheuer N."/>
            <person name="Luecker S."/>
            <person name="Lage O.M."/>
            <person name="Pohl T."/>
            <person name="Merkel B.J."/>
            <person name="Hornburger P."/>
            <person name="Mueller R.-W."/>
            <person name="Bruemmer F."/>
            <person name="Labrenz M."/>
            <person name="Spormann A.M."/>
            <person name="Op den Camp H."/>
            <person name="Overmann J."/>
            <person name="Amann R."/>
            <person name="Jetten M.S.M."/>
            <person name="Mascher T."/>
            <person name="Medema M.H."/>
            <person name="Devos D.P."/>
            <person name="Kaster A.-K."/>
            <person name="Ovreas L."/>
            <person name="Rohde M."/>
            <person name="Galperin M.Y."/>
            <person name="Jogler C."/>
        </authorList>
    </citation>
    <scope>NUCLEOTIDE SEQUENCE [LARGE SCALE GENOMIC DNA]</scope>
    <source>
        <strain evidence="1 2">FF011L</strain>
    </source>
</reference>
<organism evidence="1 2">
    <name type="scientific">Roseimaritima multifibrata</name>
    <dbReference type="NCBI Taxonomy" id="1930274"/>
    <lineage>
        <taxon>Bacteria</taxon>
        <taxon>Pseudomonadati</taxon>
        <taxon>Planctomycetota</taxon>
        <taxon>Planctomycetia</taxon>
        <taxon>Pirellulales</taxon>
        <taxon>Pirellulaceae</taxon>
        <taxon>Roseimaritima</taxon>
    </lineage>
</organism>
<protein>
    <submittedName>
        <fullName evidence="1">Uncharacterized protein</fullName>
    </submittedName>
</protein>
<name>A0A517MGK7_9BACT</name>
<proteinExistence type="predicted"/>
<gene>
    <name evidence="1" type="ORF">FF011L_27970</name>
</gene>
<evidence type="ECO:0000313" key="1">
    <source>
        <dbReference type="EMBL" id="QDS94020.1"/>
    </source>
</evidence>
<sequence length="36" mass="4114">MFAGAAVNLLREAVVLPARDWWNHYLPAQCPDQRFG</sequence>
<keyword evidence="2" id="KW-1185">Reference proteome</keyword>
<dbReference type="Proteomes" id="UP000320672">
    <property type="component" value="Chromosome"/>
</dbReference>
<dbReference type="AlphaFoldDB" id="A0A517MGK7"/>
<dbReference type="KEGG" id="rml:FF011L_27970"/>